<dbReference type="AlphaFoldDB" id="A0A2I9CWL2"/>
<evidence type="ECO:0000313" key="2">
    <source>
        <dbReference type="Proteomes" id="UP000236569"/>
    </source>
</evidence>
<gene>
    <name evidence="1" type="ORF">DAERI_080184</name>
</gene>
<protein>
    <submittedName>
        <fullName evidence="1">Uncharacterized protein</fullName>
    </submittedName>
</protein>
<dbReference type="RefSeq" id="WP_103129759.1">
    <property type="nucleotide sequence ID" value="NZ_BFAG01000008.1"/>
</dbReference>
<keyword evidence="2" id="KW-1185">Reference proteome</keyword>
<dbReference type="EMBL" id="BFAG01000008">
    <property type="protein sequence ID" value="GBF06393.1"/>
    <property type="molecule type" value="Genomic_DNA"/>
</dbReference>
<comment type="caution">
    <text evidence="1">The sequence shown here is derived from an EMBL/GenBank/DDBJ whole genome shotgun (WGS) entry which is preliminary data.</text>
</comment>
<proteinExistence type="predicted"/>
<name>A0A2I9CWL2_9DEIO</name>
<reference evidence="2" key="1">
    <citation type="submission" date="2018-01" db="EMBL/GenBank/DDBJ databases">
        <title>Draft Genome Sequence of the Radioresistant Bacterium Deinococcus aerius TR0125, Isolated from the Higher Atmosphere above Japan.</title>
        <authorList>
            <person name="Satoh K."/>
            <person name="Arai H."/>
            <person name="Sanzen T."/>
            <person name="Kawaguchi Y."/>
            <person name="Hayashi H."/>
            <person name="Yokobori S."/>
            <person name="Yamagishi A."/>
            <person name="Oono Y."/>
            <person name="Narumi I."/>
        </authorList>
    </citation>
    <scope>NUCLEOTIDE SEQUENCE [LARGE SCALE GENOMIC DNA]</scope>
    <source>
        <strain evidence="2">TR0125</strain>
    </source>
</reference>
<sequence>MRPGTVYTLERDGETLGRLTVTDSEMFAVHCDFEPTPEFEPYRALFDEDAALAERVADDDSPALMEQAEAVLDRLLALGLVLRRVGGGVYRDALISIEGDRAGFRPLTPPLDGEEEPL</sequence>
<accession>A0A2I9CWL2</accession>
<evidence type="ECO:0000313" key="1">
    <source>
        <dbReference type="EMBL" id="GBF06393.1"/>
    </source>
</evidence>
<dbReference type="OrthoDB" id="70372at2"/>
<organism evidence="1 2">
    <name type="scientific">Deinococcus aerius</name>
    <dbReference type="NCBI Taxonomy" id="200253"/>
    <lineage>
        <taxon>Bacteria</taxon>
        <taxon>Thermotogati</taxon>
        <taxon>Deinococcota</taxon>
        <taxon>Deinococci</taxon>
        <taxon>Deinococcales</taxon>
        <taxon>Deinococcaceae</taxon>
        <taxon>Deinococcus</taxon>
    </lineage>
</organism>
<dbReference type="Proteomes" id="UP000236569">
    <property type="component" value="Unassembled WGS sequence"/>
</dbReference>